<gene>
    <name evidence="9" type="ORF">EDC38_1701</name>
</gene>
<evidence type="ECO:0000256" key="3">
    <source>
        <dbReference type="ARBA" id="ARBA00022475"/>
    </source>
</evidence>
<dbReference type="Proteomes" id="UP000273643">
    <property type="component" value="Unassembled WGS sequence"/>
</dbReference>
<keyword evidence="7" id="KW-0653">Protein transport</keyword>
<keyword evidence="6 8" id="KW-0472">Membrane</keyword>
<dbReference type="GO" id="GO:0005886">
    <property type="term" value="C:plasma membrane"/>
    <property type="evidence" value="ECO:0007669"/>
    <property type="project" value="UniProtKB-SubCell"/>
</dbReference>
<comment type="similarity">
    <text evidence="2 7">Belongs to the ExbD/TolR family.</text>
</comment>
<reference evidence="9 10" key="1">
    <citation type="submission" date="2018-11" db="EMBL/GenBank/DDBJ databases">
        <title>Genomic Encyclopedia of Type Strains, Phase IV (KMG-IV): sequencing the most valuable type-strain genomes for metagenomic binning, comparative biology and taxonomic classification.</title>
        <authorList>
            <person name="Goeker M."/>
        </authorList>
    </citation>
    <scope>NUCLEOTIDE SEQUENCE [LARGE SCALE GENOMIC DNA]</scope>
    <source>
        <strain evidence="9 10">DSM 16974</strain>
    </source>
</reference>
<organism evidence="9 10">
    <name type="scientific">Marinimicrobium koreense</name>
    <dbReference type="NCBI Taxonomy" id="306545"/>
    <lineage>
        <taxon>Bacteria</taxon>
        <taxon>Pseudomonadati</taxon>
        <taxon>Pseudomonadota</taxon>
        <taxon>Gammaproteobacteria</taxon>
        <taxon>Cellvibrionales</taxon>
        <taxon>Cellvibrionaceae</taxon>
        <taxon>Marinimicrobium</taxon>
    </lineage>
</organism>
<comment type="subcellular location">
    <subcellularLocation>
        <location evidence="1">Cell membrane</location>
        <topology evidence="1">Single-pass membrane protein</topology>
    </subcellularLocation>
    <subcellularLocation>
        <location evidence="7">Cell membrane</location>
        <topology evidence="7">Single-pass type II membrane protein</topology>
    </subcellularLocation>
</comment>
<keyword evidence="3" id="KW-1003">Cell membrane</keyword>
<dbReference type="GO" id="GO:0022857">
    <property type="term" value="F:transmembrane transporter activity"/>
    <property type="evidence" value="ECO:0007669"/>
    <property type="project" value="InterPro"/>
</dbReference>
<proteinExistence type="inferred from homology"/>
<evidence type="ECO:0000256" key="4">
    <source>
        <dbReference type="ARBA" id="ARBA00022692"/>
    </source>
</evidence>
<dbReference type="InterPro" id="IPR003400">
    <property type="entry name" value="ExbD"/>
</dbReference>
<keyword evidence="7" id="KW-0813">Transport</keyword>
<evidence type="ECO:0000256" key="7">
    <source>
        <dbReference type="RuleBase" id="RU003879"/>
    </source>
</evidence>
<dbReference type="Pfam" id="PF02472">
    <property type="entry name" value="ExbD"/>
    <property type="match status" value="1"/>
</dbReference>
<evidence type="ECO:0000256" key="5">
    <source>
        <dbReference type="ARBA" id="ARBA00022989"/>
    </source>
</evidence>
<dbReference type="OrthoDB" id="9793581at2"/>
<evidence type="ECO:0000256" key="1">
    <source>
        <dbReference type="ARBA" id="ARBA00004162"/>
    </source>
</evidence>
<feature type="transmembrane region" description="Helical" evidence="8">
    <location>
        <begin position="21"/>
        <end position="41"/>
    </location>
</feature>
<dbReference type="EMBL" id="RJUK01000001">
    <property type="protein sequence ID" value="ROQ21080.1"/>
    <property type="molecule type" value="Genomic_DNA"/>
</dbReference>
<keyword evidence="5 8" id="KW-1133">Transmembrane helix</keyword>
<accession>A0A3N1P2X6</accession>
<evidence type="ECO:0000313" key="10">
    <source>
        <dbReference type="Proteomes" id="UP000273643"/>
    </source>
</evidence>
<dbReference type="RefSeq" id="WP_123638128.1">
    <property type="nucleotide sequence ID" value="NZ_JBHYFO010000034.1"/>
</dbReference>
<comment type="caution">
    <text evidence="9">The sequence shown here is derived from an EMBL/GenBank/DDBJ whole genome shotgun (WGS) entry which is preliminary data.</text>
</comment>
<dbReference type="GO" id="GO:0015031">
    <property type="term" value="P:protein transport"/>
    <property type="evidence" value="ECO:0007669"/>
    <property type="project" value="UniProtKB-KW"/>
</dbReference>
<name>A0A3N1P2X6_9GAMM</name>
<evidence type="ECO:0000313" key="9">
    <source>
        <dbReference type="EMBL" id="ROQ21080.1"/>
    </source>
</evidence>
<evidence type="ECO:0000256" key="6">
    <source>
        <dbReference type="ARBA" id="ARBA00023136"/>
    </source>
</evidence>
<dbReference type="PANTHER" id="PTHR30558">
    <property type="entry name" value="EXBD MEMBRANE COMPONENT OF PMF-DRIVEN MACROMOLECULE IMPORT SYSTEM"/>
    <property type="match status" value="1"/>
</dbReference>
<keyword evidence="10" id="KW-1185">Reference proteome</keyword>
<dbReference type="Gene3D" id="3.30.420.270">
    <property type="match status" value="1"/>
</dbReference>
<keyword evidence="4 7" id="KW-0812">Transmembrane</keyword>
<protein>
    <submittedName>
        <fullName evidence="9">Outer membrane transport energization protein ExbD</fullName>
    </submittedName>
</protein>
<sequence length="131" mass="14420">MQIEVAPRRKRSVSLTPLIDVVFNLLLFFMLASSLAQWSGLELATGSETASNDDIPAADIYLLGDGEFRYDEQTYPLQALAEQLTRDLEAERISSVILRAEDGVRLHELIDSFDQLGHAGIQALALGETAD</sequence>
<evidence type="ECO:0000256" key="8">
    <source>
        <dbReference type="SAM" id="Phobius"/>
    </source>
</evidence>
<dbReference type="PANTHER" id="PTHR30558:SF3">
    <property type="entry name" value="BIOPOLYMER TRANSPORT PROTEIN EXBD-RELATED"/>
    <property type="match status" value="1"/>
</dbReference>
<evidence type="ECO:0000256" key="2">
    <source>
        <dbReference type="ARBA" id="ARBA00005811"/>
    </source>
</evidence>
<dbReference type="AlphaFoldDB" id="A0A3N1P2X6"/>